<keyword evidence="19" id="KW-1185">Reference proteome</keyword>
<keyword evidence="8 14" id="KW-0406">Ion transport</keyword>
<dbReference type="FunFam" id="1.20.5.440:FF:000001">
    <property type="entry name" value="ATP synthase epsilon chain"/>
    <property type="match status" value="1"/>
</dbReference>
<evidence type="ECO:0000259" key="16">
    <source>
        <dbReference type="Pfam" id="PF00401"/>
    </source>
</evidence>
<evidence type="ECO:0000256" key="4">
    <source>
        <dbReference type="ARBA" id="ARBA00014480"/>
    </source>
</evidence>
<comment type="caution">
    <text evidence="18">The sequence shown here is derived from an EMBL/GenBank/DDBJ whole genome shotgun (WGS) entry which is preliminary data.</text>
</comment>
<dbReference type="OrthoDB" id="9804110at2"/>
<dbReference type="GO" id="GO:0005886">
    <property type="term" value="C:plasma membrane"/>
    <property type="evidence" value="ECO:0007669"/>
    <property type="project" value="UniProtKB-SubCell"/>
</dbReference>
<evidence type="ECO:0000256" key="10">
    <source>
        <dbReference type="ARBA" id="ARBA00023196"/>
    </source>
</evidence>
<dbReference type="PANTHER" id="PTHR13822">
    <property type="entry name" value="ATP SYNTHASE DELTA/EPSILON CHAIN"/>
    <property type="match status" value="1"/>
</dbReference>
<dbReference type="GO" id="GO:0045259">
    <property type="term" value="C:proton-transporting ATP synthase complex"/>
    <property type="evidence" value="ECO:0007669"/>
    <property type="project" value="UniProtKB-KW"/>
</dbReference>
<comment type="similarity">
    <text evidence="3 14 15">Belongs to the ATPase epsilon chain family.</text>
</comment>
<evidence type="ECO:0000256" key="14">
    <source>
        <dbReference type="HAMAP-Rule" id="MF_00530"/>
    </source>
</evidence>
<reference evidence="18 19" key="1">
    <citation type="submission" date="2015-12" db="EMBL/GenBank/DDBJ databases">
        <title>Draft genome sequence of Acidibacillus ferrooxidans ITV001, isolated from a chalcopyrite acid mine drainage site in Brazil.</title>
        <authorList>
            <person name="Dall'Agnol H."/>
            <person name="Nancucheo I."/>
            <person name="Johnson B."/>
            <person name="Oliveira R."/>
            <person name="Leite L."/>
            <person name="Pylro V."/>
            <person name="Nunes G.L."/>
            <person name="Tzotzos G."/>
            <person name="Fernandes G.R."/>
            <person name="Dutra J."/>
            <person name="Orellana S.C."/>
            <person name="Oliveira G."/>
        </authorList>
    </citation>
    <scope>NUCLEOTIDE SEQUENCE [LARGE SCALE GENOMIC DNA]</scope>
    <source>
        <strain evidence="19">ITV01</strain>
    </source>
</reference>
<keyword evidence="11 14" id="KW-0066">ATP synthesis</keyword>
<evidence type="ECO:0000313" key="19">
    <source>
        <dbReference type="Proteomes" id="UP000053557"/>
    </source>
</evidence>
<dbReference type="RefSeq" id="WP_067717924.1">
    <property type="nucleotide sequence ID" value="NZ_LPVJ01000054.1"/>
</dbReference>
<evidence type="ECO:0000256" key="15">
    <source>
        <dbReference type="RuleBase" id="RU003656"/>
    </source>
</evidence>
<dbReference type="Gene3D" id="1.20.5.440">
    <property type="entry name" value="ATP synthase delta/epsilon subunit, C-terminal domain"/>
    <property type="match status" value="1"/>
</dbReference>
<organism evidence="18 19">
    <name type="scientific">Ferroacidibacillus organovorans</name>
    <dbReference type="NCBI Taxonomy" id="1765683"/>
    <lineage>
        <taxon>Bacteria</taxon>
        <taxon>Bacillati</taxon>
        <taxon>Bacillota</taxon>
        <taxon>Bacilli</taxon>
        <taxon>Bacillales</taxon>
        <taxon>Alicyclobacillaceae</taxon>
        <taxon>Ferroacidibacillus</taxon>
    </lineage>
</organism>
<comment type="function">
    <text evidence="1 14">Produces ATP from ADP in the presence of a proton gradient across the membrane.</text>
</comment>
<evidence type="ECO:0000256" key="6">
    <source>
        <dbReference type="ARBA" id="ARBA00022475"/>
    </source>
</evidence>
<dbReference type="InterPro" id="IPR036794">
    <property type="entry name" value="ATP_F1_dsu/esu_C_sf"/>
</dbReference>
<dbReference type="PANTHER" id="PTHR13822:SF10">
    <property type="entry name" value="ATP SYNTHASE EPSILON CHAIN, CHLOROPLASTIC"/>
    <property type="match status" value="1"/>
</dbReference>
<proteinExistence type="inferred from homology"/>
<feature type="domain" description="ATP synthase epsilon subunit C-terminal" evidence="16">
    <location>
        <begin position="89"/>
        <end position="131"/>
    </location>
</feature>
<dbReference type="SUPFAM" id="SSF46604">
    <property type="entry name" value="Epsilon subunit of F1F0-ATP synthase C-terminal domain"/>
    <property type="match status" value="1"/>
</dbReference>
<dbReference type="GO" id="GO:0046933">
    <property type="term" value="F:proton-transporting ATP synthase activity, rotational mechanism"/>
    <property type="evidence" value="ECO:0007669"/>
    <property type="project" value="UniProtKB-UniRule"/>
</dbReference>
<evidence type="ECO:0000256" key="3">
    <source>
        <dbReference type="ARBA" id="ARBA00005712"/>
    </source>
</evidence>
<gene>
    <name evidence="14" type="primary">atpC</name>
    <name evidence="18" type="ORF">ATW55_14085</name>
</gene>
<dbReference type="AlphaFoldDB" id="A0A101XPW8"/>
<dbReference type="Gene3D" id="2.60.15.10">
    <property type="entry name" value="F0F1 ATP synthase delta/epsilon subunit, N-terminal"/>
    <property type="match status" value="1"/>
</dbReference>
<keyword evidence="9 14" id="KW-0472">Membrane</keyword>
<keyword evidence="10 14" id="KW-0139">CF(1)</keyword>
<accession>A0A101XPW8</accession>
<dbReference type="HAMAP" id="MF_00530">
    <property type="entry name" value="ATP_synth_epsil_bac"/>
    <property type="match status" value="1"/>
</dbReference>
<evidence type="ECO:0000256" key="12">
    <source>
        <dbReference type="ARBA" id="ARBA00030215"/>
    </source>
</evidence>
<dbReference type="InterPro" id="IPR001469">
    <property type="entry name" value="ATP_synth_F1_dsu/esu"/>
</dbReference>
<evidence type="ECO:0000256" key="2">
    <source>
        <dbReference type="ARBA" id="ARBA00004202"/>
    </source>
</evidence>
<evidence type="ECO:0000256" key="8">
    <source>
        <dbReference type="ARBA" id="ARBA00023065"/>
    </source>
</evidence>
<evidence type="ECO:0000256" key="1">
    <source>
        <dbReference type="ARBA" id="ARBA00003543"/>
    </source>
</evidence>
<comment type="subcellular location">
    <subcellularLocation>
        <location evidence="2 14">Cell membrane</location>
        <topology evidence="2 14">Peripheral membrane protein</topology>
    </subcellularLocation>
</comment>
<dbReference type="InterPro" id="IPR020547">
    <property type="entry name" value="ATP_synth_F1_esu_C"/>
</dbReference>
<evidence type="ECO:0000313" key="18">
    <source>
        <dbReference type="EMBL" id="KUO95259.1"/>
    </source>
</evidence>
<dbReference type="Proteomes" id="UP000053557">
    <property type="component" value="Unassembled WGS sequence"/>
</dbReference>
<dbReference type="SUPFAM" id="SSF51344">
    <property type="entry name" value="Epsilon subunit of F1F0-ATP synthase N-terminal domain"/>
    <property type="match status" value="1"/>
</dbReference>
<evidence type="ECO:0000256" key="13">
    <source>
        <dbReference type="ARBA" id="ARBA00031795"/>
    </source>
</evidence>
<dbReference type="NCBIfam" id="TIGR01216">
    <property type="entry name" value="ATP_synt_epsi"/>
    <property type="match status" value="1"/>
</dbReference>
<keyword evidence="7 14" id="KW-0375">Hydrogen ion transport</keyword>
<dbReference type="Pfam" id="PF02823">
    <property type="entry name" value="ATP-synt_DE_N"/>
    <property type="match status" value="1"/>
</dbReference>
<name>A0A101XPW8_9BACL</name>
<evidence type="ECO:0000256" key="9">
    <source>
        <dbReference type="ARBA" id="ARBA00023136"/>
    </source>
</evidence>
<evidence type="ECO:0000256" key="7">
    <source>
        <dbReference type="ARBA" id="ARBA00022781"/>
    </source>
</evidence>
<evidence type="ECO:0000259" key="17">
    <source>
        <dbReference type="Pfam" id="PF02823"/>
    </source>
</evidence>
<dbReference type="GO" id="GO:0005524">
    <property type="term" value="F:ATP binding"/>
    <property type="evidence" value="ECO:0007669"/>
    <property type="project" value="UniProtKB-UniRule"/>
</dbReference>
<sequence length="140" mass="15471">MSTIPFEIVTPDRVVFSEPVEFLTVRTGAGEIGVLPRHAPLATTVKPGIVKIRTEHGEDYVATSDGFLHVLPDQVSLLVNSAEIGSMVDVDRAMRAKERAEQRLSLRGDDVDVMRAELALERSLNRLRASELSPKRASHR</sequence>
<keyword evidence="6 14" id="KW-1003">Cell membrane</keyword>
<dbReference type="CDD" id="cd12152">
    <property type="entry name" value="F1-ATPase_delta"/>
    <property type="match status" value="1"/>
</dbReference>
<evidence type="ECO:0000256" key="5">
    <source>
        <dbReference type="ARBA" id="ARBA00022448"/>
    </source>
</evidence>
<keyword evidence="5 14" id="KW-0813">Transport</keyword>
<dbReference type="InterPro" id="IPR020546">
    <property type="entry name" value="ATP_synth_F1_dsu/esu_N"/>
</dbReference>
<evidence type="ECO:0000256" key="11">
    <source>
        <dbReference type="ARBA" id="ARBA00023310"/>
    </source>
</evidence>
<comment type="subunit">
    <text evidence="14 15">F-type ATPases have 2 components, CF(1) - the catalytic core - and CF(0) - the membrane proton channel. CF(1) has five subunits: alpha(3), beta(3), gamma(1), delta(1), epsilon(1). CF(0) has three main subunits: a, b and c.</text>
</comment>
<dbReference type="InterPro" id="IPR036771">
    <property type="entry name" value="ATPsynth_dsu/esu_N"/>
</dbReference>
<feature type="domain" description="ATP synthase F1 complex delta/epsilon subunit N-terminal" evidence="17">
    <location>
        <begin position="6"/>
        <end position="82"/>
    </location>
</feature>
<protein>
    <recommendedName>
        <fullName evidence="4 14">ATP synthase epsilon chain</fullName>
    </recommendedName>
    <alternativeName>
        <fullName evidence="13 14">ATP synthase F1 sector epsilon subunit</fullName>
    </alternativeName>
    <alternativeName>
        <fullName evidence="12 14">F-ATPase epsilon subunit</fullName>
    </alternativeName>
</protein>
<dbReference type="EMBL" id="LPVJ01000054">
    <property type="protein sequence ID" value="KUO95259.1"/>
    <property type="molecule type" value="Genomic_DNA"/>
</dbReference>
<dbReference type="Pfam" id="PF00401">
    <property type="entry name" value="ATP-synt_DE"/>
    <property type="match status" value="1"/>
</dbReference>